<dbReference type="InterPro" id="IPR000387">
    <property type="entry name" value="Tyr_Pase_dom"/>
</dbReference>
<accession>A0ABR2KBS5</accession>
<dbReference type="PROSITE" id="PS00383">
    <property type="entry name" value="TYR_PHOSPHATASE_1"/>
    <property type="match status" value="1"/>
</dbReference>
<comment type="caution">
    <text evidence="11">The sequence shown here is derived from an EMBL/GenBank/DDBJ whole genome shotgun (WGS) entry which is preliminary data.</text>
</comment>
<feature type="domain" description="Tyrosine-protein phosphatase" evidence="9">
    <location>
        <begin position="213"/>
        <end position="371"/>
    </location>
</feature>
<proteinExistence type="inferred from homology"/>
<dbReference type="PROSITE" id="PS50056">
    <property type="entry name" value="TYR_PHOSPHATASE_2"/>
    <property type="match status" value="1"/>
</dbReference>
<organism evidence="11 12">
    <name type="scientific">Tritrichomonas musculus</name>
    <dbReference type="NCBI Taxonomy" id="1915356"/>
    <lineage>
        <taxon>Eukaryota</taxon>
        <taxon>Metamonada</taxon>
        <taxon>Parabasalia</taxon>
        <taxon>Tritrichomonadida</taxon>
        <taxon>Tritrichomonadidae</taxon>
        <taxon>Tritrichomonas</taxon>
    </lineage>
</organism>
<evidence type="ECO:0000256" key="7">
    <source>
        <dbReference type="SAM" id="Coils"/>
    </source>
</evidence>
<evidence type="ECO:0000256" key="4">
    <source>
        <dbReference type="ARBA" id="ARBA00022801"/>
    </source>
</evidence>
<dbReference type="CDD" id="cd17657">
    <property type="entry name" value="CDC14_N"/>
    <property type="match status" value="1"/>
</dbReference>
<keyword evidence="5" id="KW-0904">Protein phosphatase</keyword>
<evidence type="ECO:0000313" key="11">
    <source>
        <dbReference type="EMBL" id="KAK8888579.1"/>
    </source>
</evidence>
<dbReference type="Pfam" id="PF00782">
    <property type="entry name" value="DSPc"/>
    <property type="match status" value="1"/>
</dbReference>
<evidence type="ECO:0000259" key="9">
    <source>
        <dbReference type="PROSITE" id="PS50054"/>
    </source>
</evidence>
<evidence type="ECO:0000256" key="2">
    <source>
        <dbReference type="ARBA" id="ARBA00013064"/>
    </source>
</evidence>
<dbReference type="Pfam" id="PF14671">
    <property type="entry name" value="DSPn"/>
    <property type="match status" value="2"/>
</dbReference>
<keyword evidence="6" id="KW-0131">Cell cycle</keyword>
<reference evidence="11 12" key="1">
    <citation type="submission" date="2024-04" db="EMBL/GenBank/DDBJ databases">
        <title>Tritrichomonas musculus Genome.</title>
        <authorList>
            <person name="Alves-Ferreira E."/>
            <person name="Grigg M."/>
            <person name="Lorenzi H."/>
            <person name="Galac M."/>
        </authorList>
    </citation>
    <scope>NUCLEOTIDE SEQUENCE [LARGE SCALE GENOMIC DNA]</scope>
    <source>
        <strain evidence="11 12">EAF2021</strain>
    </source>
</reference>
<feature type="coiled-coil region" evidence="7">
    <location>
        <begin position="358"/>
        <end position="387"/>
    </location>
</feature>
<dbReference type="SUPFAM" id="SSF52799">
    <property type="entry name" value="(Phosphotyrosine protein) phosphatases II"/>
    <property type="match status" value="2"/>
</dbReference>
<dbReference type="InterPro" id="IPR044506">
    <property type="entry name" value="CDC14_C"/>
</dbReference>
<keyword evidence="7" id="KW-0175">Coiled coil</keyword>
<dbReference type="EMBL" id="JAPFFF010000005">
    <property type="protein sequence ID" value="KAK8888579.1"/>
    <property type="molecule type" value="Genomic_DNA"/>
</dbReference>
<comment type="similarity">
    <text evidence="1">Belongs to the protein-tyrosine phosphatase family. Non-receptor class CDC14 subfamily.</text>
</comment>
<feature type="compositionally biased region" description="Basic and acidic residues" evidence="8">
    <location>
        <begin position="390"/>
        <end position="400"/>
    </location>
</feature>
<name>A0ABR2KBS5_9EUKA</name>
<keyword evidence="4" id="KW-0378">Hydrolase</keyword>
<keyword evidence="12" id="KW-1185">Reference proteome</keyword>
<evidence type="ECO:0000256" key="1">
    <source>
        <dbReference type="ARBA" id="ARBA00007315"/>
    </source>
</evidence>
<dbReference type="SMART" id="SM00195">
    <property type="entry name" value="DSPc"/>
    <property type="match status" value="1"/>
</dbReference>
<evidence type="ECO:0000256" key="3">
    <source>
        <dbReference type="ARBA" id="ARBA00022618"/>
    </source>
</evidence>
<evidence type="ECO:0000256" key="8">
    <source>
        <dbReference type="SAM" id="MobiDB-lite"/>
    </source>
</evidence>
<dbReference type="EC" id="3.1.3.48" evidence="2"/>
<feature type="region of interest" description="Disordered" evidence="8">
    <location>
        <begin position="448"/>
        <end position="488"/>
    </location>
</feature>
<evidence type="ECO:0000313" key="12">
    <source>
        <dbReference type="Proteomes" id="UP001470230"/>
    </source>
</evidence>
<dbReference type="PANTHER" id="PTHR23339">
    <property type="entry name" value="TYROSINE SPECIFIC PROTEIN PHOSPHATASE AND DUAL SPECIFICITY PROTEIN PHOSPHATASE"/>
    <property type="match status" value="1"/>
</dbReference>
<dbReference type="CDD" id="cd14499">
    <property type="entry name" value="CDC14_C"/>
    <property type="match status" value="1"/>
</dbReference>
<dbReference type="InterPro" id="IPR020422">
    <property type="entry name" value="TYR_PHOSPHATASE_DUAL_dom"/>
</dbReference>
<dbReference type="Proteomes" id="UP001470230">
    <property type="component" value="Unassembled WGS sequence"/>
</dbReference>
<evidence type="ECO:0000256" key="6">
    <source>
        <dbReference type="ARBA" id="ARBA00023306"/>
    </source>
</evidence>
<dbReference type="Gene3D" id="3.90.190.10">
    <property type="entry name" value="Protein tyrosine phosphatase superfamily"/>
    <property type="match status" value="2"/>
</dbReference>
<evidence type="ECO:0000256" key="5">
    <source>
        <dbReference type="ARBA" id="ARBA00022912"/>
    </source>
</evidence>
<dbReference type="InterPro" id="IPR029260">
    <property type="entry name" value="DSPn"/>
</dbReference>
<dbReference type="InterPro" id="IPR050561">
    <property type="entry name" value="PTP"/>
</dbReference>
<feature type="domain" description="Tyrosine specific protein phosphatases" evidence="10">
    <location>
        <begin position="302"/>
        <end position="357"/>
    </location>
</feature>
<keyword evidence="3" id="KW-0132">Cell division</keyword>
<dbReference type="InterPro" id="IPR016130">
    <property type="entry name" value="Tyr_Pase_AS"/>
</dbReference>
<feature type="compositionally biased region" description="Polar residues" evidence="8">
    <location>
        <begin position="477"/>
        <end position="488"/>
    </location>
</feature>
<feature type="region of interest" description="Disordered" evidence="8">
    <location>
        <begin position="390"/>
        <end position="426"/>
    </location>
</feature>
<dbReference type="InterPro" id="IPR000340">
    <property type="entry name" value="Dual-sp_phosphatase_cat-dom"/>
</dbReference>
<sequence length="528" mass="61132">MSLKVSCPYQNIEVVENRVYFSILRRTPRSTPFVTYFTVDDEQKYAYRGFFDDFGPPSILQLTEFYRYLENSLSEVEEEKNKKQASGKTNTNVFNTNNNTSKSFHQSILQSQVRLLHFYTSPTPQLCANAVMYIAFFRMLHLNLTPEETFKPFIPIQNYYYDYRDASTAPSVFEIKIIDCLRAVTIAMNLKWYDPNTFDSAKWSFYEQITNGDMNWIIPGKLLAFASPYSMKVLPSGDQVSTPETVIPTFKEFGINHIVRLNKKYYDSEMFTNEGFRFTELYFLDGSIPPPLILRKWLNIIETDGEVVALHCKAGLGRTGTLAACYLMKNFGLTAREAIAWIRICRAGSIIGPQQLYLVSYEEELQIKRQNQEREQQQLELEKRREQLFKYDVHEPEPRQETPNTETNLNSNSMMPLPSPPPPPKSARILFVPFKGCPIKNDNDEEDTGYNFIPKTSYSRNRKRNSKVRSNFGGRGETSQQNYRSKKSSLVNDQRFFGANGLPINMIHPQPRKVAQKQPYWKAIGSFA</sequence>
<dbReference type="PROSITE" id="PS50054">
    <property type="entry name" value="TYR_PHOSPHATASE_DUAL"/>
    <property type="match status" value="1"/>
</dbReference>
<evidence type="ECO:0000259" key="10">
    <source>
        <dbReference type="PROSITE" id="PS50056"/>
    </source>
</evidence>
<dbReference type="InterPro" id="IPR029021">
    <property type="entry name" value="Prot-tyrosine_phosphatase-like"/>
</dbReference>
<gene>
    <name evidence="11" type="ORF">M9Y10_033310</name>
</gene>
<protein>
    <recommendedName>
        <fullName evidence="2">protein-tyrosine-phosphatase</fullName>
        <ecNumber evidence="2">3.1.3.48</ecNumber>
    </recommendedName>
</protein>